<protein>
    <submittedName>
        <fullName evidence="5">Unannotated protein</fullName>
    </submittedName>
</protein>
<dbReference type="PROSITE" id="PS50052">
    <property type="entry name" value="GUANYLATE_KINASE_2"/>
    <property type="match status" value="1"/>
</dbReference>
<gene>
    <name evidence="5" type="ORF">UFOPK2766_01165</name>
</gene>
<evidence type="ECO:0000313" key="5">
    <source>
        <dbReference type="EMBL" id="CAB4743009.1"/>
    </source>
</evidence>
<dbReference type="InterPro" id="IPR027417">
    <property type="entry name" value="P-loop_NTPase"/>
</dbReference>
<keyword evidence="3" id="KW-0418">Kinase</keyword>
<dbReference type="InterPro" id="IPR008144">
    <property type="entry name" value="Guanylate_kin-like_dom"/>
</dbReference>
<comment type="similarity">
    <text evidence="1">Belongs to the guanylate kinase family.</text>
</comment>
<dbReference type="Gene3D" id="3.40.50.300">
    <property type="entry name" value="P-loop containing nucleotide triphosphate hydrolases"/>
    <property type="match status" value="1"/>
</dbReference>
<dbReference type="PANTHER" id="PTHR23117:SF13">
    <property type="entry name" value="GUANYLATE KINASE"/>
    <property type="match status" value="1"/>
</dbReference>
<evidence type="ECO:0000259" key="4">
    <source>
        <dbReference type="PROSITE" id="PS50052"/>
    </source>
</evidence>
<accession>A0A6J6T9Q4</accession>
<feature type="domain" description="Guanylate kinase-like" evidence="4">
    <location>
        <begin position="16"/>
        <end position="189"/>
    </location>
</feature>
<sequence>MNVHGGPITPELPAGSNVIVISGPGGVGKGTLVEALLRQDQRLWVSRSWTTRAPRVNESPDAYHFATREEFQERIEAGGFLEWTEFLDYMQGSPLPQPPAGRDVLFEIDVQGAANVRDRYQDALLIFVDAPNRAVQEQRLRSRGDSEPRILQRLEKAHEEIERASHMDFIHLVNDDLATSIQELQKLIEQHRSR</sequence>
<dbReference type="PANTHER" id="PTHR23117">
    <property type="entry name" value="GUANYLATE KINASE-RELATED"/>
    <property type="match status" value="1"/>
</dbReference>
<evidence type="ECO:0000256" key="3">
    <source>
        <dbReference type="ARBA" id="ARBA00022777"/>
    </source>
</evidence>
<keyword evidence="2" id="KW-0808">Transferase</keyword>
<dbReference type="AlphaFoldDB" id="A0A6J6T9Q4"/>
<reference evidence="5" key="1">
    <citation type="submission" date="2020-05" db="EMBL/GenBank/DDBJ databases">
        <authorList>
            <person name="Chiriac C."/>
            <person name="Salcher M."/>
            <person name="Ghai R."/>
            <person name="Kavagutti S V."/>
        </authorList>
    </citation>
    <scope>NUCLEOTIDE SEQUENCE</scope>
</reference>
<name>A0A6J6T9Q4_9ZZZZ</name>
<dbReference type="InterPro" id="IPR008145">
    <property type="entry name" value="GK/Ca_channel_bsu"/>
</dbReference>
<dbReference type="EMBL" id="CAEZYU010000048">
    <property type="protein sequence ID" value="CAB4743009.1"/>
    <property type="molecule type" value="Genomic_DNA"/>
</dbReference>
<evidence type="ECO:0000256" key="1">
    <source>
        <dbReference type="ARBA" id="ARBA00005790"/>
    </source>
</evidence>
<dbReference type="Pfam" id="PF00625">
    <property type="entry name" value="Guanylate_kin"/>
    <property type="match status" value="1"/>
</dbReference>
<dbReference type="SMART" id="SM00072">
    <property type="entry name" value="GuKc"/>
    <property type="match status" value="1"/>
</dbReference>
<proteinExistence type="inferred from homology"/>
<dbReference type="GO" id="GO:0004385">
    <property type="term" value="F:GMP kinase activity"/>
    <property type="evidence" value="ECO:0007669"/>
    <property type="project" value="TreeGrafter"/>
</dbReference>
<dbReference type="CDD" id="cd00071">
    <property type="entry name" value="GMPK"/>
    <property type="match status" value="1"/>
</dbReference>
<organism evidence="5">
    <name type="scientific">freshwater metagenome</name>
    <dbReference type="NCBI Taxonomy" id="449393"/>
    <lineage>
        <taxon>unclassified sequences</taxon>
        <taxon>metagenomes</taxon>
        <taxon>ecological metagenomes</taxon>
    </lineage>
</organism>
<dbReference type="Gene3D" id="3.30.63.10">
    <property type="entry name" value="Guanylate Kinase phosphate binding domain"/>
    <property type="match status" value="1"/>
</dbReference>
<dbReference type="SUPFAM" id="SSF52540">
    <property type="entry name" value="P-loop containing nucleoside triphosphate hydrolases"/>
    <property type="match status" value="1"/>
</dbReference>
<dbReference type="GO" id="GO:0005829">
    <property type="term" value="C:cytosol"/>
    <property type="evidence" value="ECO:0007669"/>
    <property type="project" value="TreeGrafter"/>
</dbReference>
<evidence type="ECO:0000256" key="2">
    <source>
        <dbReference type="ARBA" id="ARBA00022679"/>
    </source>
</evidence>